<gene>
    <name evidence="1" type="ORF">METZ01_LOCUS446187</name>
</gene>
<reference evidence="1" key="1">
    <citation type="submission" date="2018-05" db="EMBL/GenBank/DDBJ databases">
        <authorList>
            <person name="Lanie J.A."/>
            <person name="Ng W.-L."/>
            <person name="Kazmierczak K.M."/>
            <person name="Andrzejewski T.M."/>
            <person name="Davidsen T.M."/>
            <person name="Wayne K.J."/>
            <person name="Tettelin H."/>
            <person name="Glass J.I."/>
            <person name="Rusch D."/>
            <person name="Podicherti R."/>
            <person name="Tsui H.-C.T."/>
            <person name="Winkler M.E."/>
        </authorList>
    </citation>
    <scope>NUCLEOTIDE SEQUENCE</scope>
</reference>
<name>A0A382ZCX6_9ZZZZ</name>
<proteinExistence type="predicted"/>
<protein>
    <submittedName>
        <fullName evidence="1">Uncharacterized protein</fullName>
    </submittedName>
</protein>
<sequence>ETLPDCRNDEEKNLRLSTRTAGDVPIGKVVDIKKVESTHIFTGWGYDPDHPEGGLKVFIGGTNDQESISIETDSQHNFKLEITDLEIDAPVCLWLKNEGLSRHNTFIGCHNAHK</sequence>
<feature type="non-terminal residue" evidence="1">
    <location>
        <position position="1"/>
    </location>
</feature>
<dbReference type="EMBL" id="UINC01182876">
    <property type="protein sequence ID" value="SVD93333.1"/>
    <property type="molecule type" value="Genomic_DNA"/>
</dbReference>
<dbReference type="AlphaFoldDB" id="A0A382ZCX6"/>
<organism evidence="1">
    <name type="scientific">marine metagenome</name>
    <dbReference type="NCBI Taxonomy" id="408172"/>
    <lineage>
        <taxon>unclassified sequences</taxon>
        <taxon>metagenomes</taxon>
        <taxon>ecological metagenomes</taxon>
    </lineage>
</organism>
<accession>A0A382ZCX6</accession>
<evidence type="ECO:0000313" key="1">
    <source>
        <dbReference type="EMBL" id="SVD93333.1"/>
    </source>
</evidence>